<dbReference type="OrthoDB" id="1699974at2759"/>
<dbReference type="PANTHER" id="PTHR46250">
    <property type="entry name" value="MYB/SANT-LIKE DNA-BINDING DOMAIN PROTEIN-RELATED"/>
    <property type="match status" value="1"/>
</dbReference>
<comment type="caution">
    <text evidence="1">The sequence shown here is derived from an EMBL/GenBank/DDBJ whole genome shotgun (WGS) entry which is preliminary data.</text>
</comment>
<accession>A0A834SS90</accession>
<dbReference type="AlphaFoldDB" id="A0A834SS90"/>
<dbReference type="PANTHER" id="PTHR46250:SF17">
    <property type="entry name" value="MYB_SANT-LIKE DOMAIN-CONTAINING PROTEIN"/>
    <property type="match status" value="1"/>
</dbReference>
<reference evidence="1" key="1">
    <citation type="submission" date="2020-09" db="EMBL/GenBank/DDBJ databases">
        <title>Genome-Enabled Discovery of Anthraquinone Biosynthesis in Senna tora.</title>
        <authorList>
            <person name="Kang S.-H."/>
            <person name="Pandey R.P."/>
            <person name="Lee C.-M."/>
            <person name="Sim J.-S."/>
            <person name="Jeong J.-T."/>
            <person name="Choi B.-S."/>
            <person name="Jung M."/>
            <person name="Ginzburg D."/>
            <person name="Zhao K."/>
            <person name="Won S.Y."/>
            <person name="Oh T.-J."/>
            <person name="Yu Y."/>
            <person name="Kim N.-H."/>
            <person name="Lee O.R."/>
            <person name="Lee T.-H."/>
            <person name="Bashyal P."/>
            <person name="Kim T.-S."/>
            <person name="Lee W.-H."/>
            <person name="Kawkins C."/>
            <person name="Kim C.-K."/>
            <person name="Kim J.S."/>
            <person name="Ahn B.O."/>
            <person name="Rhee S.Y."/>
            <person name="Sohng J.K."/>
        </authorList>
    </citation>
    <scope>NUCLEOTIDE SEQUENCE</scope>
    <source>
        <tissue evidence="1">Leaf</tissue>
    </source>
</reference>
<protein>
    <submittedName>
        <fullName evidence="1">Uncharacterized protein</fullName>
    </submittedName>
</protein>
<keyword evidence="2" id="KW-1185">Reference proteome</keyword>
<dbReference type="EMBL" id="JAAIUW010000011">
    <property type="protein sequence ID" value="KAF7808348.1"/>
    <property type="molecule type" value="Genomic_DNA"/>
</dbReference>
<dbReference type="Proteomes" id="UP000634136">
    <property type="component" value="Unassembled WGS sequence"/>
</dbReference>
<proteinExistence type="predicted"/>
<evidence type="ECO:0000313" key="1">
    <source>
        <dbReference type="EMBL" id="KAF7808348.1"/>
    </source>
</evidence>
<sequence length="174" mass="20070">MVTVEKDVWENYIRSHKRSAPFRIKPFPLFDQLTKLFGNDRANGKEAESGADFFEQLSKEGDMEVLCNEGDYILEPLESEMEMRFFKKPTQTTELSSSMKKRKKVKDTEGDVLNKAVDKICASMDQGLEKATKELCFHMMSESEVAHKVDQLYNDLLLINRITSDRGIFRTRSA</sequence>
<organism evidence="1 2">
    <name type="scientific">Senna tora</name>
    <dbReference type="NCBI Taxonomy" id="362788"/>
    <lineage>
        <taxon>Eukaryota</taxon>
        <taxon>Viridiplantae</taxon>
        <taxon>Streptophyta</taxon>
        <taxon>Embryophyta</taxon>
        <taxon>Tracheophyta</taxon>
        <taxon>Spermatophyta</taxon>
        <taxon>Magnoliopsida</taxon>
        <taxon>eudicotyledons</taxon>
        <taxon>Gunneridae</taxon>
        <taxon>Pentapetalae</taxon>
        <taxon>rosids</taxon>
        <taxon>fabids</taxon>
        <taxon>Fabales</taxon>
        <taxon>Fabaceae</taxon>
        <taxon>Caesalpinioideae</taxon>
        <taxon>Cassia clade</taxon>
        <taxon>Senna</taxon>
    </lineage>
</organism>
<gene>
    <name evidence="1" type="ORF">G2W53_035091</name>
</gene>
<name>A0A834SS90_9FABA</name>
<evidence type="ECO:0000313" key="2">
    <source>
        <dbReference type="Proteomes" id="UP000634136"/>
    </source>
</evidence>